<evidence type="ECO:0000313" key="7">
    <source>
        <dbReference type="Proteomes" id="UP000033647"/>
    </source>
</evidence>
<evidence type="ECO:0000256" key="1">
    <source>
        <dbReference type="ARBA" id="ARBA00022723"/>
    </source>
</evidence>
<name>A0A0F4GRM5_9PEZI</name>
<sequence>MDDSHSNSEMADLKPAERARLIKLGKLVTNHFTKHRALLPDPAKDGPKKRRETPTALRCMNDAVRLWALAGPLNSGDRPEAKVFLQTSKKIEDLLVTRYDMELDEVDVMELMDNYIKLHGKDVTERTVYITGFPDDWVPGATDAWETVEYEGTLWYQDVLTGEDKERMERCSFCGVGALPGVKFKACGECKSMFYCDRKCRVLHWKKEHKKECKELMSKKKEASEKEGAGGGFV</sequence>
<protein>
    <recommendedName>
        <fullName evidence="5">MYND-type domain-containing protein</fullName>
    </recommendedName>
</protein>
<dbReference type="Pfam" id="PF01753">
    <property type="entry name" value="zf-MYND"/>
    <property type="match status" value="1"/>
</dbReference>
<dbReference type="Proteomes" id="UP000033647">
    <property type="component" value="Unassembled WGS sequence"/>
</dbReference>
<reference evidence="6 7" key="1">
    <citation type="submission" date="2015-03" db="EMBL/GenBank/DDBJ databases">
        <title>RNA-seq based gene annotation and comparative genomics of four Zymoseptoria species reveal species-specific pathogenicity related genes and transposable element activity.</title>
        <authorList>
            <person name="Grandaubert J."/>
            <person name="Bhattacharyya A."/>
            <person name="Stukenbrock E.H."/>
        </authorList>
    </citation>
    <scope>NUCLEOTIDE SEQUENCE [LARGE SCALE GENOMIC DNA]</scope>
    <source>
        <strain evidence="6 7">Zb18110</strain>
    </source>
</reference>
<gene>
    <name evidence="6" type="ORF">TI39_contig343g00021</name>
</gene>
<keyword evidence="2 4" id="KW-0863">Zinc-finger</keyword>
<comment type="caution">
    <text evidence="6">The sequence shown here is derived from an EMBL/GenBank/DDBJ whole genome shotgun (WGS) entry which is preliminary data.</text>
</comment>
<proteinExistence type="predicted"/>
<evidence type="ECO:0000256" key="4">
    <source>
        <dbReference type="PROSITE-ProRule" id="PRU00134"/>
    </source>
</evidence>
<dbReference type="PROSITE" id="PS50865">
    <property type="entry name" value="ZF_MYND_2"/>
    <property type="match status" value="1"/>
</dbReference>
<dbReference type="GO" id="GO:0008270">
    <property type="term" value="F:zinc ion binding"/>
    <property type="evidence" value="ECO:0007669"/>
    <property type="project" value="UniProtKB-KW"/>
</dbReference>
<accession>A0A0F4GRM5</accession>
<organism evidence="6 7">
    <name type="scientific">Zymoseptoria brevis</name>
    <dbReference type="NCBI Taxonomy" id="1047168"/>
    <lineage>
        <taxon>Eukaryota</taxon>
        <taxon>Fungi</taxon>
        <taxon>Dikarya</taxon>
        <taxon>Ascomycota</taxon>
        <taxon>Pezizomycotina</taxon>
        <taxon>Dothideomycetes</taxon>
        <taxon>Dothideomycetidae</taxon>
        <taxon>Mycosphaerellales</taxon>
        <taxon>Mycosphaerellaceae</taxon>
        <taxon>Zymoseptoria</taxon>
    </lineage>
</organism>
<evidence type="ECO:0000256" key="3">
    <source>
        <dbReference type="ARBA" id="ARBA00022833"/>
    </source>
</evidence>
<evidence type="ECO:0000313" key="6">
    <source>
        <dbReference type="EMBL" id="KJY00085.1"/>
    </source>
</evidence>
<dbReference type="InterPro" id="IPR002893">
    <property type="entry name" value="Znf_MYND"/>
</dbReference>
<dbReference type="Gene3D" id="6.10.140.2220">
    <property type="match status" value="1"/>
</dbReference>
<keyword evidence="1" id="KW-0479">Metal-binding</keyword>
<evidence type="ECO:0000259" key="5">
    <source>
        <dbReference type="PROSITE" id="PS50865"/>
    </source>
</evidence>
<keyword evidence="3" id="KW-0862">Zinc</keyword>
<dbReference type="PROSITE" id="PS01360">
    <property type="entry name" value="ZF_MYND_1"/>
    <property type="match status" value="1"/>
</dbReference>
<keyword evidence="7" id="KW-1185">Reference proteome</keyword>
<dbReference type="AlphaFoldDB" id="A0A0F4GRM5"/>
<dbReference type="SUPFAM" id="SSF144232">
    <property type="entry name" value="HIT/MYND zinc finger-like"/>
    <property type="match status" value="1"/>
</dbReference>
<evidence type="ECO:0000256" key="2">
    <source>
        <dbReference type="ARBA" id="ARBA00022771"/>
    </source>
</evidence>
<feature type="domain" description="MYND-type" evidence="5">
    <location>
        <begin position="171"/>
        <end position="213"/>
    </location>
</feature>
<dbReference type="EMBL" id="LAFY01000335">
    <property type="protein sequence ID" value="KJY00085.1"/>
    <property type="molecule type" value="Genomic_DNA"/>
</dbReference>
<dbReference type="OrthoDB" id="432970at2759"/>